<evidence type="ECO:0000256" key="2">
    <source>
        <dbReference type="SAM" id="MobiDB-lite"/>
    </source>
</evidence>
<dbReference type="AlphaFoldDB" id="A0AAV0MRS5"/>
<keyword evidence="3" id="KW-0472">Membrane</keyword>
<dbReference type="Pfam" id="PF00023">
    <property type="entry name" value="Ank"/>
    <property type="match status" value="1"/>
</dbReference>
<dbReference type="PROSITE" id="PS50088">
    <property type="entry name" value="ANK_REPEAT"/>
    <property type="match status" value="1"/>
</dbReference>
<sequence>MGSPLADGCGGFHEDQLDAIRRELFQSAMKGDWRRVIHTYRTQPSAYAAQITKPLDTALHIAVSDGQERYVEQLVEIMYGKSGAGGEEAAAGAALRVRNDHGNTPLHIAAALGNARMCVSIAGRDKALVGVRNDESETPLFLAAVHGMKEAFLRMHQICGAEDCRRHYRGKDGETILHVAIAGEYFELAYQIIVLYKELVNAVNTQGKTPLHLLASKPGAFRSGSHVGGYHQLIYYCTFVDLLQPEMPRTYADQGAAPASSYVPPNYETCVSFLALPLDIVKSRFKQSNAPSEDAENQRAPSKQSAGSQQLLPSNYDTCFEFVKLAFKSLFVILGYGSTEMRKIRVKKEKHVWSVQIMNELLKDAETYVYEYNGRSPHPIGTPLEFSDLLTAADDHDIINKPKHLDTIETPMLIAAKNGITEIVEKILDLYPVAINDMNAGKKNIVLLAVENRQSRVYERLLKRGVIRESVFRKVDNRGNSALHLAAALGHHKPWRIPGAALQMQWEIKWYEFVKNSMPYNFFIRHNKEGKTPRDIFSEEHADLVKSGGEWLISTSESCSVVAALIATVAFATSSTVPGGVEPDGKPTLEGQPAFHIFAISSLVALCFSVTSLVMFLSILTSRFQEKDFGRDLPRKLLIGLSSLFVSIAAVLVSFCAGHFFVLRDELKYAAYPVYALTCLPVSFFAVAQFPLYVDLVRATFQRVPRRSYMVVPP</sequence>
<feature type="region of interest" description="Disordered" evidence="2">
    <location>
        <begin position="287"/>
        <end position="309"/>
    </location>
</feature>
<protein>
    <recommendedName>
        <fullName evidence="4">PGG domain-containing protein</fullName>
    </recommendedName>
</protein>
<gene>
    <name evidence="5" type="ORF">LITE_LOCUS29956</name>
</gene>
<feature type="repeat" description="ANK" evidence="1">
    <location>
        <begin position="101"/>
        <end position="134"/>
    </location>
</feature>
<dbReference type="PANTHER" id="PTHR24177">
    <property type="entry name" value="CASKIN"/>
    <property type="match status" value="1"/>
</dbReference>
<dbReference type="Pfam" id="PF13962">
    <property type="entry name" value="PGG"/>
    <property type="match status" value="1"/>
</dbReference>
<reference evidence="5" key="1">
    <citation type="submission" date="2022-08" db="EMBL/GenBank/DDBJ databases">
        <authorList>
            <person name="Gutierrez-Valencia J."/>
        </authorList>
    </citation>
    <scope>NUCLEOTIDE SEQUENCE</scope>
</reference>
<feature type="transmembrane region" description="Helical" evidence="3">
    <location>
        <begin position="674"/>
        <end position="697"/>
    </location>
</feature>
<evidence type="ECO:0000313" key="6">
    <source>
        <dbReference type="Proteomes" id="UP001154282"/>
    </source>
</evidence>
<evidence type="ECO:0000313" key="5">
    <source>
        <dbReference type="EMBL" id="CAI0448844.1"/>
    </source>
</evidence>
<feature type="compositionally biased region" description="Polar residues" evidence="2">
    <location>
        <begin position="299"/>
        <end position="309"/>
    </location>
</feature>
<keyword evidence="6" id="KW-1185">Reference proteome</keyword>
<dbReference type="SMART" id="SM00248">
    <property type="entry name" value="ANK"/>
    <property type="match status" value="7"/>
</dbReference>
<comment type="caution">
    <text evidence="5">The sequence shown here is derived from an EMBL/GenBank/DDBJ whole genome shotgun (WGS) entry which is preliminary data.</text>
</comment>
<keyword evidence="3" id="KW-0812">Transmembrane</keyword>
<accession>A0AAV0MRS5</accession>
<proteinExistence type="predicted"/>
<dbReference type="InterPro" id="IPR036770">
    <property type="entry name" value="Ankyrin_rpt-contain_sf"/>
</dbReference>
<dbReference type="PANTHER" id="PTHR24177:SF103">
    <property type="entry name" value="PGG DOMAIN-CONTAINING PROTEIN"/>
    <property type="match status" value="1"/>
</dbReference>
<feature type="domain" description="PGG" evidence="4">
    <location>
        <begin position="550"/>
        <end position="661"/>
    </location>
</feature>
<dbReference type="InterPro" id="IPR026961">
    <property type="entry name" value="PGG_dom"/>
</dbReference>
<evidence type="ECO:0000256" key="3">
    <source>
        <dbReference type="SAM" id="Phobius"/>
    </source>
</evidence>
<dbReference type="Gene3D" id="1.25.40.20">
    <property type="entry name" value="Ankyrin repeat-containing domain"/>
    <property type="match status" value="2"/>
</dbReference>
<name>A0AAV0MRS5_9ROSI</name>
<dbReference type="Proteomes" id="UP001154282">
    <property type="component" value="Unassembled WGS sequence"/>
</dbReference>
<organism evidence="5 6">
    <name type="scientific">Linum tenue</name>
    <dbReference type="NCBI Taxonomy" id="586396"/>
    <lineage>
        <taxon>Eukaryota</taxon>
        <taxon>Viridiplantae</taxon>
        <taxon>Streptophyta</taxon>
        <taxon>Embryophyta</taxon>
        <taxon>Tracheophyta</taxon>
        <taxon>Spermatophyta</taxon>
        <taxon>Magnoliopsida</taxon>
        <taxon>eudicotyledons</taxon>
        <taxon>Gunneridae</taxon>
        <taxon>Pentapetalae</taxon>
        <taxon>rosids</taxon>
        <taxon>fabids</taxon>
        <taxon>Malpighiales</taxon>
        <taxon>Linaceae</taxon>
        <taxon>Linum</taxon>
    </lineage>
</organism>
<dbReference type="GO" id="GO:0016020">
    <property type="term" value="C:membrane"/>
    <property type="evidence" value="ECO:0007669"/>
    <property type="project" value="TreeGrafter"/>
</dbReference>
<evidence type="ECO:0000259" key="4">
    <source>
        <dbReference type="Pfam" id="PF13962"/>
    </source>
</evidence>
<dbReference type="Pfam" id="PF12796">
    <property type="entry name" value="Ank_2"/>
    <property type="match status" value="1"/>
</dbReference>
<evidence type="ECO:0000256" key="1">
    <source>
        <dbReference type="PROSITE-ProRule" id="PRU00023"/>
    </source>
</evidence>
<keyword evidence="1" id="KW-0040">ANK repeat</keyword>
<dbReference type="SUPFAM" id="SSF48403">
    <property type="entry name" value="Ankyrin repeat"/>
    <property type="match status" value="2"/>
</dbReference>
<feature type="transmembrane region" description="Helical" evidence="3">
    <location>
        <begin position="637"/>
        <end position="662"/>
    </location>
</feature>
<keyword evidence="3" id="KW-1133">Transmembrane helix</keyword>
<dbReference type="InterPro" id="IPR002110">
    <property type="entry name" value="Ankyrin_rpt"/>
</dbReference>
<dbReference type="EMBL" id="CAMGYJ010000007">
    <property type="protein sequence ID" value="CAI0448844.1"/>
    <property type="molecule type" value="Genomic_DNA"/>
</dbReference>
<feature type="transmembrane region" description="Helical" evidence="3">
    <location>
        <begin position="595"/>
        <end position="617"/>
    </location>
</feature>